<organism evidence="4 5">
    <name type="scientific">Phytohabitans kaempferiae</name>
    <dbReference type="NCBI Taxonomy" id="1620943"/>
    <lineage>
        <taxon>Bacteria</taxon>
        <taxon>Bacillati</taxon>
        <taxon>Actinomycetota</taxon>
        <taxon>Actinomycetes</taxon>
        <taxon>Micromonosporales</taxon>
        <taxon>Micromonosporaceae</taxon>
    </lineage>
</organism>
<feature type="transmembrane region" description="Helical" evidence="2">
    <location>
        <begin position="76"/>
        <end position="99"/>
    </location>
</feature>
<evidence type="ECO:0000256" key="2">
    <source>
        <dbReference type="SAM" id="Phobius"/>
    </source>
</evidence>
<keyword evidence="2" id="KW-0812">Transmembrane</keyword>
<sequence>MNSALWTITATLGAAVVALAVVEVAHRIVRRLGHRSLLLRELADHAYRPFQVAITSLAVEAAVRATGGDFAGRDHVLHLLVLVVITAFAWLLGSLALAFEDVALTRFRTDVPDNLRARKLQTQVQVLRRVTVAAVVVVTVGVMLMTFPNVRTIGASLLASAGIIGVVAALAAQSTLSNIFAGLQLTFSDALRIDDVVVVEEEWGRIEALTLTHVVVQIWDDRRLIMPSTYFTTRPFENWTRTGSAVLGTAEFDLDWSVPVQDMREELRVLLEGSQLWDGRVCVLQVTDAVGGMIRVRALVSANDAPTLWDLRCLVREHFVAWVRDRQPTSLPRIRTEVGDGGSNRLAWQWVRPTGPHEVRPAAPAAPTQPDDDARVFGGSPEGDARAADFEGPPDLPEPGEERP</sequence>
<protein>
    <submittedName>
        <fullName evidence="4">Mechanosensitive ion channel family protein</fullName>
    </submittedName>
</protein>
<evidence type="ECO:0000313" key="4">
    <source>
        <dbReference type="EMBL" id="MFC0528447.1"/>
    </source>
</evidence>
<feature type="transmembrane region" description="Helical" evidence="2">
    <location>
        <begin position="126"/>
        <end position="147"/>
    </location>
</feature>
<keyword evidence="2" id="KW-0472">Membrane</keyword>
<comment type="caution">
    <text evidence="4">The sequence shown here is derived from an EMBL/GenBank/DDBJ whole genome shotgun (WGS) entry which is preliminary data.</text>
</comment>
<dbReference type="RefSeq" id="WP_377250014.1">
    <property type="nucleotide sequence ID" value="NZ_JBHLUH010000013.1"/>
</dbReference>
<keyword evidence="2" id="KW-1133">Transmembrane helix</keyword>
<dbReference type="PANTHER" id="PTHR30566">
    <property type="entry name" value="YNAI-RELATED MECHANOSENSITIVE ION CHANNEL"/>
    <property type="match status" value="1"/>
</dbReference>
<gene>
    <name evidence="4" type="ORF">ACFFIA_12320</name>
</gene>
<feature type="region of interest" description="Disordered" evidence="1">
    <location>
        <begin position="355"/>
        <end position="404"/>
    </location>
</feature>
<dbReference type="EMBL" id="JBHLUH010000013">
    <property type="protein sequence ID" value="MFC0528447.1"/>
    <property type="molecule type" value="Genomic_DNA"/>
</dbReference>
<reference evidence="4 5" key="1">
    <citation type="submission" date="2024-09" db="EMBL/GenBank/DDBJ databases">
        <authorList>
            <person name="Sun Q."/>
            <person name="Mori K."/>
        </authorList>
    </citation>
    <scope>NUCLEOTIDE SEQUENCE [LARGE SCALE GENOMIC DNA]</scope>
    <source>
        <strain evidence="4 5">TBRC 3947</strain>
    </source>
</reference>
<dbReference type="Pfam" id="PF00924">
    <property type="entry name" value="MS_channel_2nd"/>
    <property type="match status" value="1"/>
</dbReference>
<dbReference type="SUPFAM" id="SSF50182">
    <property type="entry name" value="Sm-like ribonucleoproteins"/>
    <property type="match status" value="1"/>
</dbReference>
<accession>A0ABV6M187</accession>
<dbReference type="InterPro" id="IPR010920">
    <property type="entry name" value="LSM_dom_sf"/>
</dbReference>
<feature type="domain" description="Mechanosensitive ion channel MscS" evidence="3">
    <location>
        <begin position="175"/>
        <end position="241"/>
    </location>
</feature>
<keyword evidence="5" id="KW-1185">Reference proteome</keyword>
<name>A0ABV6M187_9ACTN</name>
<dbReference type="InterPro" id="IPR006685">
    <property type="entry name" value="MscS_channel_2nd"/>
</dbReference>
<proteinExistence type="predicted"/>
<evidence type="ECO:0000259" key="3">
    <source>
        <dbReference type="Pfam" id="PF00924"/>
    </source>
</evidence>
<evidence type="ECO:0000313" key="5">
    <source>
        <dbReference type="Proteomes" id="UP001589867"/>
    </source>
</evidence>
<dbReference type="Proteomes" id="UP001589867">
    <property type="component" value="Unassembled WGS sequence"/>
</dbReference>
<feature type="transmembrane region" description="Helical" evidence="2">
    <location>
        <begin position="153"/>
        <end position="172"/>
    </location>
</feature>
<dbReference type="Gene3D" id="1.10.287.1260">
    <property type="match status" value="1"/>
</dbReference>
<evidence type="ECO:0000256" key="1">
    <source>
        <dbReference type="SAM" id="MobiDB-lite"/>
    </source>
</evidence>
<dbReference type="PANTHER" id="PTHR30566:SF25">
    <property type="entry name" value="INNER MEMBRANE PROTEIN"/>
    <property type="match status" value="1"/>
</dbReference>